<protein>
    <submittedName>
        <fullName evidence="7">Site-specific recombinase XerD</fullName>
    </submittedName>
</protein>
<sequence>MVSIYDVSSLTVKSFLIELQNENGNNATSSNNKLRVLKNFYNWLQENEIINEKQNVCKKVNYAKEDIVIKPFSDYHIEQMLGYLRRIKQRERTFYAIRDYSIIVFLLGTGVRLGELVNLKWSDMDLKNGSASILGKKRELSSVPLTEKLCKELAEFRVYCEKHFDNIGQYVFPTDRNTQLQAESIKTIFKRLKKIMNFKDVRLSCHTFRSTFAVRCIQNGMDAFTLQRLLRHNDISMTNRYVRMFGTALKTQNEKFNPLNDIKL</sequence>
<dbReference type="EMBL" id="FMTT01000016">
    <property type="protein sequence ID" value="SCW57329.1"/>
    <property type="molecule type" value="Genomic_DNA"/>
</dbReference>
<keyword evidence="2 4" id="KW-0238">DNA-binding</keyword>
<evidence type="ECO:0000256" key="4">
    <source>
        <dbReference type="PROSITE-ProRule" id="PRU01248"/>
    </source>
</evidence>
<dbReference type="PROSITE" id="PS51900">
    <property type="entry name" value="CB"/>
    <property type="match status" value="1"/>
</dbReference>
<dbReference type="RefSeq" id="WP_245719645.1">
    <property type="nucleotide sequence ID" value="NZ_FMTT01000016.1"/>
</dbReference>
<dbReference type="InterPro" id="IPR050090">
    <property type="entry name" value="Tyrosine_recombinase_XerCD"/>
</dbReference>
<dbReference type="InterPro" id="IPR010998">
    <property type="entry name" value="Integrase_recombinase_N"/>
</dbReference>
<dbReference type="GO" id="GO:0015074">
    <property type="term" value="P:DNA integration"/>
    <property type="evidence" value="ECO:0007669"/>
    <property type="project" value="InterPro"/>
</dbReference>
<evidence type="ECO:0000256" key="3">
    <source>
        <dbReference type="ARBA" id="ARBA00023172"/>
    </source>
</evidence>
<accession>A0A1G4RMD0</accession>
<gene>
    <name evidence="7" type="ORF">SAMN04487970_101686</name>
</gene>
<evidence type="ECO:0000313" key="8">
    <source>
        <dbReference type="Proteomes" id="UP000198601"/>
    </source>
</evidence>
<keyword evidence="8" id="KW-1185">Reference proteome</keyword>
<reference evidence="8" key="1">
    <citation type="submission" date="2016-10" db="EMBL/GenBank/DDBJ databases">
        <authorList>
            <person name="Varghese N."/>
            <person name="Submissions S."/>
        </authorList>
    </citation>
    <scope>NUCLEOTIDE SEQUENCE [LARGE SCALE GENOMIC DNA]</scope>
    <source>
        <strain evidence="8">CGMCC 1.8946</strain>
    </source>
</reference>
<evidence type="ECO:0000259" key="5">
    <source>
        <dbReference type="PROSITE" id="PS51898"/>
    </source>
</evidence>
<dbReference type="PROSITE" id="PS51898">
    <property type="entry name" value="TYR_RECOMBINASE"/>
    <property type="match status" value="1"/>
</dbReference>
<dbReference type="CDD" id="cd00397">
    <property type="entry name" value="DNA_BRE_C"/>
    <property type="match status" value="1"/>
</dbReference>
<dbReference type="GO" id="GO:0006310">
    <property type="term" value="P:DNA recombination"/>
    <property type="evidence" value="ECO:0007669"/>
    <property type="project" value="UniProtKB-KW"/>
</dbReference>
<dbReference type="PANTHER" id="PTHR30349">
    <property type="entry name" value="PHAGE INTEGRASE-RELATED"/>
    <property type="match status" value="1"/>
</dbReference>
<evidence type="ECO:0000256" key="2">
    <source>
        <dbReference type="ARBA" id="ARBA00023125"/>
    </source>
</evidence>
<dbReference type="STRING" id="624147.SAMN04487970_101686"/>
<evidence type="ECO:0000256" key="1">
    <source>
        <dbReference type="ARBA" id="ARBA00008857"/>
    </source>
</evidence>
<evidence type="ECO:0000313" key="7">
    <source>
        <dbReference type="EMBL" id="SCW57329.1"/>
    </source>
</evidence>
<dbReference type="AlphaFoldDB" id="A0A1G4RMD0"/>
<dbReference type="GO" id="GO:0003677">
    <property type="term" value="F:DNA binding"/>
    <property type="evidence" value="ECO:0007669"/>
    <property type="project" value="UniProtKB-UniRule"/>
</dbReference>
<feature type="domain" description="Core-binding (CB)" evidence="6">
    <location>
        <begin position="1"/>
        <end position="45"/>
    </location>
</feature>
<dbReference type="InterPro" id="IPR002104">
    <property type="entry name" value="Integrase_catalytic"/>
</dbReference>
<keyword evidence="3" id="KW-0233">DNA recombination</keyword>
<comment type="similarity">
    <text evidence="1">Belongs to the 'phage' integrase family.</text>
</comment>
<dbReference type="InterPro" id="IPR044068">
    <property type="entry name" value="CB"/>
</dbReference>
<organism evidence="7 8">
    <name type="scientific">Paenibacillus tianmuensis</name>
    <dbReference type="NCBI Taxonomy" id="624147"/>
    <lineage>
        <taxon>Bacteria</taxon>
        <taxon>Bacillati</taxon>
        <taxon>Bacillota</taxon>
        <taxon>Bacilli</taxon>
        <taxon>Bacillales</taxon>
        <taxon>Paenibacillaceae</taxon>
        <taxon>Paenibacillus</taxon>
    </lineage>
</organism>
<name>A0A1G4RMD0_9BACL</name>
<dbReference type="Gene3D" id="1.10.443.10">
    <property type="entry name" value="Intergrase catalytic core"/>
    <property type="match status" value="1"/>
</dbReference>
<feature type="domain" description="Tyr recombinase" evidence="5">
    <location>
        <begin position="67"/>
        <end position="254"/>
    </location>
</feature>
<dbReference type="PANTHER" id="PTHR30349:SF64">
    <property type="entry name" value="PROPHAGE INTEGRASE INTD-RELATED"/>
    <property type="match status" value="1"/>
</dbReference>
<proteinExistence type="inferred from homology"/>
<dbReference type="Pfam" id="PF00589">
    <property type="entry name" value="Phage_integrase"/>
    <property type="match status" value="1"/>
</dbReference>
<dbReference type="Proteomes" id="UP000198601">
    <property type="component" value="Unassembled WGS sequence"/>
</dbReference>
<dbReference type="Gene3D" id="1.10.150.130">
    <property type="match status" value="1"/>
</dbReference>
<dbReference type="InterPro" id="IPR013762">
    <property type="entry name" value="Integrase-like_cat_sf"/>
</dbReference>
<dbReference type="SUPFAM" id="SSF56349">
    <property type="entry name" value="DNA breaking-rejoining enzymes"/>
    <property type="match status" value="1"/>
</dbReference>
<evidence type="ECO:0000259" key="6">
    <source>
        <dbReference type="PROSITE" id="PS51900"/>
    </source>
</evidence>
<dbReference type="InterPro" id="IPR011010">
    <property type="entry name" value="DNA_brk_join_enz"/>
</dbReference>